<evidence type="ECO:0000256" key="1">
    <source>
        <dbReference type="SAM" id="MobiDB-lite"/>
    </source>
</evidence>
<feature type="compositionally biased region" description="Low complexity" evidence="1">
    <location>
        <begin position="29"/>
        <end position="50"/>
    </location>
</feature>
<proteinExistence type="predicted"/>
<dbReference type="EMBL" id="CP063410">
    <property type="protein sequence ID" value="QSZ36049.1"/>
    <property type="molecule type" value="Genomic_DNA"/>
</dbReference>
<dbReference type="AlphaFoldDB" id="A0A8A3PM73"/>
<name>A0A8A3PM73_9HELO</name>
<evidence type="ECO:0000313" key="2">
    <source>
        <dbReference type="EMBL" id="QSZ36049.1"/>
    </source>
</evidence>
<keyword evidence="3" id="KW-1185">Reference proteome</keyword>
<gene>
    <name evidence="2" type="ORF">DSL72_007173</name>
</gene>
<feature type="region of interest" description="Disordered" evidence="1">
    <location>
        <begin position="1"/>
        <end position="61"/>
    </location>
</feature>
<sequence length="413" mass="47215">MADQAPQPKSRPTSMLFQKPASPVDRTTLKSALKKSSSMKSPPTSTSQPSPRKPLPRPTRPISISIPTPLAHFQTPTWLLNFWASKVGLVILEIWHKWIVRHQTKLLIAVLVYSIFIYLIAEEHEMASEHNLTHLSQVLKIAGNFSNTVDDGYLFEQIPLRLQSARADLQEFSDAQIIMDDDPLAQPMDNLLAGLESVGLDWESLGASRDRAITSVKEQVQLSRSLFLQEYEKLVALEEAGKAPWWRRQRRKMLLENPHEAHFAPHTFENITGDIELLILTWRAHTIPDLRYRLTSSKGGRTGGLPGQVREVQEAWPRKTMEFQEALVGWVEDARGRAVRTLDAADLEYGRLLFAMRLLDKEGGYDLRGGFGWWHLETLVGEFDRTIQRLEDAEEKVRERRGTGVDWENWRIS</sequence>
<dbReference type="OrthoDB" id="3542960at2759"/>
<protein>
    <submittedName>
        <fullName evidence="2">Uncharacterized protein</fullName>
    </submittedName>
</protein>
<evidence type="ECO:0000313" key="3">
    <source>
        <dbReference type="Proteomes" id="UP000672032"/>
    </source>
</evidence>
<reference evidence="2" key="1">
    <citation type="submission" date="2020-10" db="EMBL/GenBank/DDBJ databases">
        <title>Genome Sequence of Monilinia vaccinii-corymbosi Sheds Light on Mummy Berry Disease Infection of Blueberry and Mating Type.</title>
        <authorList>
            <person name="Yow A.G."/>
            <person name="Zhang Y."/>
            <person name="Bansal K."/>
            <person name="Eacker S.M."/>
            <person name="Sullivan S."/>
            <person name="Liachko I."/>
            <person name="Cubeta M.A."/>
            <person name="Rollins J.A."/>
            <person name="Ashrafi H."/>
        </authorList>
    </citation>
    <scope>NUCLEOTIDE SEQUENCE</scope>
    <source>
        <strain evidence="2">RL-1</strain>
    </source>
</reference>
<dbReference type="Proteomes" id="UP000672032">
    <property type="component" value="Chromosome 6"/>
</dbReference>
<accession>A0A8A3PM73</accession>
<organism evidence="2 3">
    <name type="scientific">Monilinia vaccinii-corymbosi</name>
    <dbReference type="NCBI Taxonomy" id="61207"/>
    <lineage>
        <taxon>Eukaryota</taxon>
        <taxon>Fungi</taxon>
        <taxon>Dikarya</taxon>
        <taxon>Ascomycota</taxon>
        <taxon>Pezizomycotina</taxon>
        <taxon>Leotiomycetes</taxon>
        <taxon>Helotiales</taxon>
        <taxon>Sclerotiniaceae</taxon>
        <taxon>Monilinia</taxon>
    </lineage>
</organism>